<organism evidence="3 4">
    <name type="scientific">Phototrophicus methaneseepsis</name>
    <dbReference type="NCBI Taxonomy" id="2710758"/>
    <lineage>
        <taxon>Bacteria</taxon>
        <taxon>Bacillati</taxon>
        <taxon>Chloroflexota</taxon>
        <taxon>Candidatus Thermofontia</taxon>
        <taxon>Phototrophicales</taxon>
        <taxon>Phototrophicaceae</taxon>
        <taxon>Phototrophicus</taxon>
    </lineage>
</organism>
<evidence type="ECO:0000313" key="3">
    <source>
        <dbReference type="EMBL" id="QPC83491.1"/>
    </source>
</evidence>
<feature type="transmembrane region" description="Helical" evidence="2">
    <location>
        <begin position="41"/>
        <end position="59"/>
    </location>
</feature>
<evidence type="ECO:0000256" key="2">
    <source>
        <dbReference type="SAM" id="Phobius"/>
    </source>
</evidence>
<keyword evidence="2" id="KW-1133">Transmembrane helix</keyword>
<keyword evidence="2" id="KW-0472">Membrane</keyword>
<dbReference type="KEGG" id="pmet:G4Y79_03660"/>
<name>A0A7S8IFD7_9CHLR</name>
<protein>
    <submittedName>
        <fullName evidence="3">Uncharacterized protein</fullName>
    </submittedName>
</protein>
<feature type="compositionally biased region" description="Basic and acidic residues" evidence="1">
    <location>
        <begin position="131"/>
        <end position="146"/>
    </location>
</feature>
<sequence length="166" mass="18691">MLELLNRIRNFDYRKLTPTQIIIGIAVTIIALWLLSQLVSLLTSLVPIAILVLILYFGFRMLNNRSEAAEDAAATRTADDNVRTVEATVTDVADTETMPAEEAAAAEEEFHVRRLRVEPKVNPKTGLPEADLSRLEELEQQTEKVTDDVMAQIEARRRRLMGEDNS</sequence>
<feature type="region of interest" description="Disordered" evidence="1">
    <location>
        <begin position="122"/>
        <end position="146"/>
    </location>
</feature>
<dbReference type="AlphaFoldDB" id="A0A7S8IFD7"/>
<dbReference type="RefSeq" id="WP_195171558.1">
    <property type="nucleotide sequence ID" value="NZ_CP062983.1"/>
</dbReference>
<keyword evidence="2" id="KW-0812">Transmembrane</keyword>
<dbReference type="EMBL" id="CP062983">
    <property type="protein sequence ID" value="QPC83491.1"/>
    <property type="molecule type" value="Genomic_DNA"/>
</dbReference>
<dbReference type="Proteomes" id="UP000594468">
    <property type="component" value="Chromosome"/>
</dbReference>
<accession>A0A7S8IFD7</accession>
<reference evidence="3 4" key="1">
    <citation type="submission" date="2020-02" db="EMBL/GenBank/DDBJ databases">
        <authorList>
            <person name="Zheng R.K."/>
            <person name="Sun C.M."/>
        </authorList>
    </citation>
    <scope>NUCLEOTIDE SEQUENCE [LARGE SCALE GENOMIC DNA]</scope>
    <source>
        <strain evidence="4">rifampicinis</strain>
    </source>
</reference>
<evidence type="ECO:0000313" key="4">
    <source>
        <dbReference type="Proteomes" id="UP000594468"/>
    </source>
</evidence>
<feature type="transmembrane region" description="Helical" evidence="2">
    <location>
        <begin position="16"/>
        <end position="35"/>
    </location>
</feature>
<keyword evidence="4" id="KW-1185">Reference proteome</keyword>
<gene>
    <name evidence="3" type="ORF">G4Y79_03660</name>
</gene>
<proteinExistence type="predicted"/>
<evidence type="ECO:0000256" key="1">
    <source>
        <dbReference type="SAM" id="MobiDB-lite"/>
    </source>
</evidence>